<dbReference type="AlphaFoldDB" id="A0AAE0FFX4"/>
<evidence type="ECO:0000313" key="3">
    <source>
        <dbReference type="Proteomes" id="UP001190700"/>
    </source>
</evidence>
<protein>
    <submittedName>
        <fullName evidence="2">Uncharacterized protein</fullName>
    </submittedName>
</protein>
<comment type="caution">
    <text evidence="2">The sequence shown here is derived from an EMBL/GenBank/DDBJ whole genome shotgun (WGS) entry which is preliminary data.</text>
</comment>
<evidence type="ECO:0000313" key="2">
    <source>
        <dbReference type="EMBL" id="KAK3258927.1"/>
    </source>
</evidence>
<gene>
    <name evidence="2" type="ORF">CYMTET_32050</name>
</gene>
<accession>A0AAE0FFX4</accession>
<proteinExistence type="predicted"/>
<reference evidence="2 3" key="1">
    <citation type="journal article" date="2015" name="Genome Biol. Evol.">
        <title>Comparative Genomics of a Bacterivorous Green Alga Reveals Evolutionary Causalities and Consequences of Phago-Mixotrophic Mode of Nutrition.</title>
        <authorList>
            <person name="Burns J.A."/>
            <person name="Paasch A."/>
            <person name="Narechania A."/>
            <person name="Kim E."/>
        </authorList>
    </citation>
    <scope>NUCLEOTIDE SEQUENCE [LARGE SCALE GENOMIC DNA]</scope>
    <source>
        <strain evidence="2 3">PLY_AMNH</strain>
    </source>
</reference>
<feature type="compositionally biased region" description="Polar residues" evidence="1">
    <location>
        <begin position="253"/>
        <end position="278"/>
    </location>
</feature>
<dbReference type="EMBL" id="LGRX02019148">
    <property type="protein sequence ID" value="KAK3258927.1"/>
    <property type="molecule type" value="Genomic_DNA"/>
</dbReference>
<keyword evidence="3" id="KW-1185">Reference proteome</keyword>
<dbReference type="Proteomes" id="UP001190700">
    <property type="component" value="Unassembled WGS sequence"/>
</dbReference>
<evidence type="ECO:0000256" key="1">
    <source>
        <dbReference type="SAM" id="MobiDB-lite"/>
    </source>
</evidence>
<name>A0AAE0FFX4_9CHLO</name>
<feature type="region of interest" description="Disordered" evidence="1">
    <location>
        <begin position="190"/>
        <end position="293"/>
    </location>
</feature>
<organism evidence="2 3">
    <name type="scientific">Cymbomonas tetramitiformis</name>
    <dbReference type="NCBI Taxonomy" id="36881"/>
    <lineage>
        <taxon>Eukaryota</taxon>
        <taxon>Viridiplantae</taxon>
        <taxon>Chlorophyta</taxon>
        <taxon>Pyramimonadophyceae</taxon>
        <taxon>Pyramimonadales</taxon>
        <taxon>Pyramimonadaceae</taxon>
        <taxon>Cymbomonas</taxon>
    </lineage>
</organism>
<sequence>MPPLILVRTPIAESTLPATHRDLFQLLLSTDMEHLWELLRSEGLDIMSLGKLSAVEIRELTKLPTGTAFYLLEAHRAYLSHKAPEMDLRGIPPVLARYLVWRHEPNCRIMRKLNLDLPKLERATRPPRPVSLIAFCTRSSKAERRMSFRDMLVFKDMLEEPELLMWDVHTKRATEDIQWRMQLATLDVVQQPGNPAGDMDATDRTSLDGVSFTPSPQHKREEVFRHPPSAVAVDDIEVETHDGKPWKKPPSLKLQSTAASRSQRSHSNGSQSVTQHPNDVSPYDIAWRDNSLL</sequence>